<accession>A0A0A8YFF0</accession>
<evidence type="ECO:0000313" key="1">
    <source>
        <dbReference type="EMBL" id="JAD24000.1"/>
    </source>
</evidence>
<reference evidence="1" key="1">
    <citation type="submission" date="2014-09" db="EMBL/GenBank/DDBJ databases">
        <authorList>
            <person name="Magalhaes I.L.F."/>
            <person name="Oliveira U."/>
            <person name="Santos F.R."/>
            <person name="Vidigal T.H.D.A."/>
            <person name="Brescovit A.D."/>
            <person name="Santos A.J."/>
        </authorList>
    </citation>
    <scope>NUCLEOTIDE SEQUENCE</scope>
    <source>
        <tissue evidence="1">Shoot tissue taken approximately 20 cm above the soil surface</tissue>
    </source>
</reference>
<organism evidence="1">
    <name type="scientific">Arundo donax</name>
    <name type="common">Giant reed</name>
    <name type="synonym">Donax arundinaceus</name>
    <dbReference type="NCBI Taxonomy" id="35708"/>
    <lineage>
        <taxon>Eukaryota</taxon>
        <taxon>Viridiplantae</taxon>
        <taxon>Streptophyta</taxon>
        <taxon>Embryophyta</taxon>
        <taxon>Tracheophyta</taxon>
        <taxon>Spermatophyta</taxon>
        <taxon>Magnoliopsida</taxon>
        <taxon>Liliopsida</taxon>
        <taxon>Poales</taxon>
        <taxon>Poaceae</taxon>
        <taxon>PACMAD clade</taxon>
        <taxon>Arundinoideae</taxon>
        <taxon>Arundineae</taxon>
        <taxon>Arundo</taxon>
    </lineage>
</organism>
<name>A0A0A8YFF0_ARUDO</name>
<reference evidence="1" key="2">
    <citation type="journal article" date="2015" name="Data Brief">
        <title>Shoot transcriptome of the giant reed, Arundo donax.</title>
        <authorList>
            <person name="Barrero R.A."/>
            <person name="Guerrero F.D."/>
            <person name="Moolhuijzen P."/>
            <person name="Goolsby J.A."/>
            <person name="Tidwell J."/>
            <person name="Bellgard S.E."/>
            <person name="Bellgard M.I."/>
        </authorList>
    </citation>
    <scope>NUCLEOTIDE SEQUENCE</scope>
    <source>
        <tissue evidence="1">Shoot tissue taken approximately 20 cm above the soil surface</tissue>
    </source>
</reference>
<proteinExistence type="predicted"/>
<protein>
    <submittedName>
        <fullName evidence="1">Uncharacterized protein</fullName>
    </submittedName>
</protein>
<dbReference type="AlphaFoldDB" id="A0A0A8YFF0"/>
<sequence>MTTIHHHSIEKILHFTMKSQHDFLVKIIAQPYKSTCKLFFTIE</sequence>
<dbReference type="EMBL" id="GBRH01273895">
    <property type="protein sequence ID" value="JAD24000.1"/>
    <property type="molecule type" value="Transcribed_RNA"/>
</dbReference>